<dbReference type="GO" id="GO:0030170">
    <property type="term" value="F:pyridoxal phosphate binding"/>
    <property type="evidence" value="ECO:0007669"/>
    <property type="project" value="InterPro"/>
</dbReference>
<accession>A0A6A2WGV9</accession>
<dbReference type="PANTHER" id="PTHR43797">
    <property type="entry name" value="HOMOCYSTEINE/CYSTEINE SYNTHASE"/>
    <property type="match status" value="1"/>
</dbReference>
<dbReference type="InterPro" id="IPR000277">
    <property type="entry name" value="Cys/Met-Metab_PyrdxlP-dep_enz"/>
</dbReference>
<organism evidence="12 13">
    <name type="scientific">Bifidobacterium apri</name>
    <dbReference type="NCBI Taxonomy" id="1769423"/>
    <lineage>
        <taxon>Bacteria</taxon>
        <taxon>Bacillati</taxon>
        <taxon>Actinomycetota</taxon>
        <taxon>Actinomycetes</taxon>
        <taxon>Bifidobacteriales</taxon>
        <taxon>Bifidobacteriaceae</taxon>
        <taxon>Bifidobacterium</taxon>
    </lineage>
</organism>
<dbReference type="FunFam" id="3.40.640.10:FF:000046">
    <property type="entry name" value="Cystathionine gamma-lyase"/>
    <property type="match status" value="1"/>
</dbReference>
<protein>
    <recommendedName>
        <fullName evidence="5">homocysteine desulfhydrase</fullName>
        <ecNumber evidence="5">4.4.1.2</ecNumber>
    </recommendedName>
    <alternativeName>
        <fullName evidence="6">Homocysteine desulfhydrase</fullName>
    </alternativeName>
</protein>
<dbReference type="GO" id="GO:0019346">
    <property type="term" value="P:transsulfuration"/>
    <property type="evidence" value="ECO:0007669"/>
    <property type="project" value="InterPro"/>
</dbReference>
<feature type="modified residue" description="N6-(pyridoxal phosphate)lysine" evidence="9">
    <location>
        <position position="233"/>
    </location>
</feature>
<dbReference type="Proteomes" id="UP000440041">
    <property type="component" value="Unassembled WGS sequence"/>
</dbReference>
<dbReference type="RefSeq" id="WP_152354925.1">
    <property type="nucleotide sequence ID" value="NZ_JBHLXF010000037.1"/>
</dbReference>
<comment type="similarity">
    <text evidence="2 10">Belongs to the trans-sulfuration enzymes family.</text>
</comment>
<keyword evidence="3 12" id="KW-0808">Transferase</keyword>
<dbReference type="OrthoDB" id="9780685at2"/>
<proteinExistence type="inferred from homology"/>
<dbReference type="InterPro" id="IPR015424">
    <property type="entry name" value="PyrdxlP-dep_Trfase"/>
</dbReference>
<dbReference type="Gene3D" id="3.40.640.10">
    <property type="entry name" value="Type I PLP-dependent aspartate aminotransferase-like (Major domain)"/>
    <property type="match status" value="1"/>
</dbReference>
<evidence type="ECO:0000256" key="9">
    <source>
        <dbReference type="PIRSR" id="PIRSR001434-2"/>
    </source>
</evidence>
<dbReference type="GO" id="GO:0047982">
    <property type="term" value="F:homocysteine desulfhydrase activity"/>
    <property type="evidence" value="ECO:0007669"/>
    <property type="project" value="UniProtKB-EC"/>
</dbReference>
<dbReference type="Pfam" id="PF01053">
    <property type="entry name" value="Cys_Met_Meta_PP"/>
    <property type="match status" value="1"/>
</dbReference>
<dbReference type="GO" id="GO:0018826">
    <property type="term" value="F:methionine gamma-lyase activity"/>
    <property type="evidence" value="ECO:0007669"/>
    <property type="project" value="UniProtKB-EC"/>
</dbReference>
<dbReference type="GO" id="GO:0071269">
    <property type="term" value="P:L-homocysteine biosynthetic process"/>
    <property type="evidence" value="ECO:0007669"/>
    <property type="project" value="TreeGrafter"/>
</dbReference>
<keyword evidence="4 9" id="KW-0663">Pyridoxal phosphate</keyword>
<evidence type="ECO:0000256" key="8">
    <source>
        <dbReference type="ARBA" id="ARBA00052699"/>
    </source>
</evidence>
<evidence type="ECO:0000256" key="4">
    <source>
        <dbReference type="ARBA" id="ARBA00022898"/>
    </source>
</evidence>
<comment type="catalytic activity">
    <reaction evidence="8">
        <text>L-methionine + H2O = methanethiol + 2-oxobutanoate + NH4(+)</text>
        <dbReference type="Rhea" id="RHEA:23800"/>
        <dbReference type="ChEBI" id="CHEBI:15377"/>
        <dbReference type="ChEBI" id="CHEBI:16007"/>
        <dbReference type="ChEBI" id="CHEBI:16763"/>
        <dbReference type="ChEBI" id="CHEBI:28938"/>
        <dbReference type="ChEBI" id="CHEBI:57844"/>
        <dbReference type="EC" id="4.4.1.11"/>
    </reaction>
    <physiologicalReaction direction="left-to-right" evidence="8">
        <dbReference type="Rhea" id="RHEA:23801"/>
    </physiologicalReaction>
</comment>
<evidence type="ECO:0000256" key="5">
    <source>
        <dbReference type="ARBA" id="ARBA00047175"/>
    </source>
</evidence>
<feature type="region of interest" description="Disordered" evidence="11">
    <location>
        <begin position="1"/>
        <end position="24"/>
    </location>
</feature>
<comment type="caution">
    <text evidence="12">The sequence shown here is derived from an EMBL/GenBank/DDBJ whole genome shotgun (WGS) entry which is preliminary data.</text>
</comment>
<evidence type="ECO:0000256" key="10">
    <source>
        <dbReference type="RuleBase" id="RU362118"/>
    </source>
</evidence>
<dbReference type="InterPro" id="IPR015421">
    <property type="entry name" value="PyrdxlP-dep_Trfase_major"/>
</dbReference>
<dbReference type="Gene3D" id="3.90.1150.10">
    <property type="entry name" value="Aspartate Aminotransferase, domain 1"/>
    <property type="match status" value="1"/>
</dbReference>
<name>A0A6A2WGV9_9BIFI</name>
<sequence length="459" mass="49223">MTIPTSAASTNDSTEQNSAQTSVDGRCTSAFSTTAIHAGYDTADNAEACNVPIYATAAFDMHTADHGDALAAGTVSGFSYSRVANPTTTVLERRLAALEGGAEAVAVGSGMAAVSYALLCAAEGGGRIIASSSLYGASVDAMLSFFPQFGIQADFVDDINDLEAVESLIRPETRAIFTESVANPSTEVADIPALSALAHRYGIAVIVDNTVPTPYLYRPIEHGADIVVHSTTKGITGHGNAIGGVIIDAGRFDWSQGRYPQFTMTEQVISDERNGKFYSFWDKFGFLAFIRRVRLKYVRTLGAVPSPFNSYLQLVGLETLAVRERQEVASATAIARHLSQHSRIERVNYAGLGNTGQASLVARDFPDGVGTILSFTPQGDESRVLRIIDAVHVFSYVPNIGDSRSLIVNPARITHREVSARYLRAAGVDDRLIRLSIGLEDTTDLIADLDQAIERAYQD</sequence>
<evidence type="ECO:0000256" key="3">
    <source>
        <dbReference type="ARBA" id="ARBA00022679"/>
    </source>
</evidence>
<evidence type="ECO:0000256" key="11">
    <source>
        <dbReference type="SAM" id="MobiDB-lite"/>
    </source>
</evidence>
<dbReference type="EMBL" id="WBSO01000001">
    <property type="protein sequence ID" value="KAB8301962.1"/>
    <property type="molecule type" value="Genomic_DNA"/>
</dbReference>
<dbReference type="GO" id="GO:0005737">
    <property type="term" value="C:cytoplasm"/>
    <property type="evidence" value="ECO:0007669"/>
    <property type="project" value="TreeGrafter"/>
</dbReference>
<comment type="cofactor">
    <cofactor evidence="1 10">
        <name>pyridoxal 5'-phosphate</name>
        <dbReference type="ChEBI" id="CHEBI:597326"/>
    </cofactor>
</comment>
<dbReference type="SUPFAM" id="SSF53383">
    <property type="entry name" value="PLP-dependent transferases"/>
    <property type="match status" value="1"/>
</dbReference>
<dbReference type="InterPro" id="IPR006235">
    <property type="entry name" value="OAc-hSer/O-AcSer_sulfhydrylase"/>
</dbReference>
<comment type="catalytic activity">
    <reaction evidence="7">
        <text>L-homocysteine + H2O = 2-oxobutanoate + hydrogen sulfide + NH4(+) + H(+)</text>
        <dbReference type="Rhea" id="RHEA:14501"/>
        <dbReference type="ChEBI" id="CHEBI:15377"/>
        <dbReference type="ChEBI" id="CHEBI:15378"/>
        <dbReference type="ChEBI" id="CHEBI:16763"/>
        <dbReference type="ChEBI" id="CHEBI:28938"/>
        <dbReference type="ChEBI" id="CHEBI:29919"/>
        <dbReference type="ChEBI" id="CHEBI:58199"/>
        <dbReference type="EC" id="4.4.1.2"/>
    </reaction>
    <physiologicalReaction direction="left-to-right" evidence="7">
        <dbReference type="Rhea" id="RHEA:14502"/>
    </physiologicalReaction>
</comment>
<dbReference type="PANTHER" id="PTHR43797:SF2">
    <property type="entry name" value="HOMOCYSTEINE_CYSTEINE SYNTHASE"/>
    <property type="match status" value="1"/>
</dbReference>
<dbReference type="InterPro" id="IPR015422">
    <property type="entry name" value="PyrdxlP-dep_Trfase_small"/>
</dbReference>
<dbReference type="EC" id="4.4.1.2" evidence="5"/>
<evidence type="ECO:0000256" key="1">
    <source>
        <dbReference type="ARBA" id="ARBA00001933"/>
    </source>
</evidence>
<evidence type="ECO:0000256" key="2">
    <source>
        <dbReference type="ARBA" id="ARBA00009077"/>
    </source>
</evidence>
<evidence type="ECO:0000256" key="6">
    <source>
        <dbReference type="ARBA" id="ARBA00047199"/>
    </source>
</evidence>
<dbReference type="GO" id="GO:0003961">
    <property type="term" value="F:O-acetylhomoserine aminocarboxypropyltransferase activity"/>
    <property type="evidence" value="ECO:0007669"/>
    <property type="project" value="TreeGrafter"/>
</dbReference>
<dbReference type="GO" id="GO:0006535">
    <property type="term" value="P:cysteine biosynthetic process from serine"/>
    <property type="evidence" value="ECO:0007669"/>
    <property type="project" value="TreeGrafter"/>
</dbReference>
<reference evidence="12 13" key="1">
    <citation type="submission" date="2019-09" db="EMBL/GenBank/DDBJ databases">
        <title>Characterization of the phylogenetic diversity of two novel species belonging to the genus Bifidobacterium: Bifidobacterium cebidarum sp. nov. and Bifidobacterium leontopitheci sp. nov.</title>
        <authorList>
            <person name="Lugli G.A."/>
            <person name="Duranti S."/>
            <person name="Milani C."/>
            <person name="Turroni F."/>
            <person name="Ventura M."/>
        </authorList>
    </citation>
    <scope>NUCLEOTIDE SEQUENCE [LARGE SCALE GENOMIC DNA]</scope>
    <source>
        <strain evidence="12 13">DSM 100238</strain>
    </source>
</reference>
<gene>
    <name evidence="12" type="ORF">DSM100238_0281</name>
</gene>
<dbReference type="AlphaFoldDB" id="A0A6A2WGV9"/>
<evidence type="ECO:0000313" key="13">
    <source>
        <dbReference type="Proteomes" id="UP000440041"/>
    </source>
</evidence>
<keyword evidence="13" id="KW-1185">Reference proteome</keyword>
<evidence type="ECO:0000313" key="12">
    <source>
        <dbReference type="EMBL" id="KAB8301962.1"/>
    </source>
</evidence>
<dbReference type="GO" id="GO:0004124">
    <property type="term" value="F:cysteine synthase activity"/>
    <property type="evidence" value="ECO:0007669"/>
    <property type="project" value="TreeGrafter"/>
</dbReference>
<evidence type="ECO:0000256" key="7">
    <source>
        <dbReference type="ARBA" id="ARBA00048780"/>
    </source>
</evidence>
<dbReference type="PIRSF" id="PIRSF001434">
    <property type="entry name" value="CGS"/>
    <property type="match status" value="1"/>
</dbReference>